<organism evidence="1">
    <name type="scientific">Anguilla anguilla</name>
    <name type="common">European freshwater eel</name>
    <name type="synonym">Muraena anguilla</name>
    <dbReference type="NCBI Taxonomy" id="7936"/>
    <lineage>
        <taxon>Eukaryota</taxon>
        <taxon>Metazoa</taxon>
        <taxon>Chordata</taxon>
        <taxon>Craniata</taxon>
        <taxon>Vertebrata</taxon>
        <taxon>Euteleostomi</taxon>
        <taxon>Actinopterygii</taxon>
        <taxon>Neopterygii</taxon>
        <taxon>Teleostei</taxon>
        <taxon>Anguilliformes</taxon>
        <taxon>Anguillidae</taxon>
        <taxon>Anguilla</taxon>
    </lineage>
</organism>
<dbReference type="AlphaFoldDB" id="A0A0E9R860"/>
<proteinExistence type="predicted"/>
<reference evidence="1" key="2">
    <citation type="journal article" date="2015" name="Fish Shellfish Immunol.">
        <title>Early steps in the European eel (Anguilla anguilla)-Vibrio vulnificus interaction in the gills: Role of the RtxA13 toxin.</title>
        <authorList>
            <person name="Callol A."/>
            <person name="Pajuelo D."/>
            <person name="Ebbesson L."/>
            <person name="Teles M."/>
            <person name="MacKenzie S."/>
            <person name="Amaro C."/>
        </authorList>
    </citation>
    <scope>NUCLEOTIDE SEQUENCE</scope>
</reference>
<name>A0A0E9R860_ANGAN</name>
<dbReference type="EMBL" id="GBXM01084049">
    <property type="protein sequence ID" value="JAH24528.1"/>
    <property type="molecule type" value="Transcribed_RNA"/>
</dbReference>
<sequence length="42" mass="5104">MKLPLGKLCHVYPDFLWLLTQAYQFNHLILPHFWRMALGFML</sequence>
<evidence type="ECO:0000313" key="1">
    <source>
        <dbReference type="EMBL" id="JAH24528.1"/>
    </source>
</evidence>
<protein>
    <submittedName>
        <fullName evidence="1">Uncharacterized protein</fullName>
    </submittedName>
</protein>
<accession>A0A0E9R860</accession>
<reference evidence="1" key="1">
    <citation type="submission" date="2014-11" db="EMBL/GenBank/DDBJ databases">
        <authorList>
            <person name="Amaro Gonzalez C."/>
        </authorList>
    </citation>
    <scope>NUCLEOTIDE SEQUENCE</scope>
</reference>